<dbReference type="Pfam" id="PF13410">
    <property type="entry name" value="GST_C_2"/>
    <property type="match status" value="1"/>
</dbReference>
<dbReference type="InterPro" id="IPR036282">
    <property type="entry name" value="Glutathione-S-Trfase_C_sf"/>
</dbReference>
<evidence type="ECO:0000313" key="2">
    <source>
        <dbReference type="EMBL" id="THF62790.1"/>
    </source>
</evidence>
<dbReference type="GO" id="GO:0004364">
    <property type="term" value="F:glutathione transferase activity"/>
    <property type="evidence" value="ECO:0007669"/>
    <property type="project" value="InterPro"/>
</dbReference>
<dbReference type="InterPro" id="IPR016639">
    <property type="entry name" value="GST_Omega/GSH"/>
</dbReference>
<dbReference type="PANTHER" id="PTHR32419:SF6">
    <property type="entry name" value="GLUTATHIONE S-TRANSFERASE OMEGA-LIKE 1-RELATED"/>
    <property type="match status" value="1"/>
</dbReference>
<dbReference type="Gene3D" id="3.40.30.10">
    <property type="entry name" value="Glutaredoxin"/>
    <property type="match status" value="1"/>
</dbReference>
<protein>
    <submittedName>
        <fullName evidence="2">Glutathione S-transferase</fullName>
    </submittedName>
</protein>
<dbReference type="GO" id="GO:0005737">
    <property type="term" value="C:cytoplasm"/>
    <property type="evidence" value="ECO:0007669"/>
    <property type="project" value="TreeGrafter"/>
</dbReference>
<dbReference type="OrthoDB" id="9769158at2"/>
<sequence>MATVYPEKTVEQSHDGAFVRQGNVFTQRFGDGPAQLPVEAGRYRLIVSTGCGWSRRQLIVRRLLGLEQAIPVGYVKTRGDDGWEFDDQPGGVDEVFKVARLNELYRRTLPGYDRRGTVPAVVEVASGRVVTNDYHTLSIDLETAWAPLHRPGAPDLYPQALRAQIDLLNQQLFDDVNNGPYKVLFATSTGAAAAAKTVFEARLADLDFRLQSRRYLFGEQLTDADVRLFVTLASYDTNYRPRFPAELGPVERITDFPHLWAYARDLFQTPGFIDEREKISLGLLPGTNGKYRRGFETEVVLDEDPLAPWLAPHGREELRGAALNSGPGAAGTAGLWRWGEPGAAA</sequence>
<evidence type="ECO:0000259" key="1">
    <source>
        <dbReference type="PROSITE" id="PS50405"/>
    </source>
</evidence>
<accession>A0A4S4ASR1</accession>
<organism evidence="2 3">
    <name type="scientific">Pseudothauera nasutitermitis</name>
    <dbReference type="NCBI Taxonomy" id="2565930"/>
    <lineage>
        <taxon>Bacteria</taxon>
        <taxon>Pseudomonadati</taxon>
        <taxon>Pseudomonadota</taxon>
        <taxon>Betaproteobacteria</taxon>
        <taxon>Rhodocyclales</taxon>
        <taxon>Zoogloeaceae</taxon>
        <taxon>Pseudothauera</taxon>
    </lineage>
</organism>
<evidence type="ECO:0000313" key="3">
    <source>
        <dbReference type="Proteomes" id="UP000308430"/>
    </source>
</evidence>
<dbReference type="SUPFAM" id="SSF47616">
    <property type="entry name" value="GST C-terminal domain-like"/>
    <property type="match status" value="1"/>
</dbReference>
<dbReference type="AlphaFoldDB" id="A0A4S4ASR1"/>
<keyword evidence="2" id="KW-0808">Transferase</keyword>
<proteinExistence type="predicted"/>
<dbReference type="RefSeq" id="WP_136349271.1">
    <property type="nucleotide sequence ID" value="NZ_SSOC01000006.1"/>
</dbReference>
<dbReference type="PROSITE" id="PS50405">
    <property type="entry name" value="GST_CTER"/>
    <property type="match status" value="1"/>
</dbReference>
<reference evidence="2 3" key="1">
    <citation type="submission" date="2019-04" db="EMBL/GenBank/DDBJ databases">
        <title>Azoarcus nasutitermitis sp. nov. isolated from termite nest.</title>
        <authorList>
            <person name="Lin S.-Y."/>
            <person name="Hameed A."/>
            <person name="Hsu Y.-H."/>
            <person name="Young C.-C."/>
        </authorList>
    </citation>
    <scope>NUCLEOTIDE SEQUENCE [LARGE SCALE GENOMIC DNA]</scope>
    <source>
        <strain evidence="2 3">CC-YHH838</strain>
    </source>
</reference>
<dbReference type="EMBL" id="SSOC01000006">
    <property type="protein sequence ID" value="THF62790.1"/>
    <property type="molecule type" value="Genomic_DNA"/>
</dbReference>
<feature type="domain" description="GST C-terminal" evidence="1">
    <location>
        <begin position="158"/>
        <end position="295"/>
    </location>
</feature>
<dbReference type="InterPro" id="IPR010987">
    <property type="entry name" value="Glutathione-S-Trfase_C-like"/>
</dbReference>
<gene>
    <name evidence="2" type="ORF">E6C76_16075</name>
</gene>
<dbReference type="Proteomes" id="UP000308430">
    <property type="component" value="Unassembled WGS sequence"/>
</dbReference>
<dbReference type="Gene3D" id="1.20.1050.10">
    <property type="match status" value="1"/>
</dbReference>
<keyword evidence="3" id="KW-1185">Reference proteome</keyword>
<dbReference type="PANTHER" id="PTHR32419">
    <property type="entry name" value="GLUTATHIONYL-HYDROQUINONE REDUCTASE"/>
    <property type="match status" value="1"/>
</dbReference>
<comment type="caution">
    <text evidence="2">The sequence shown here is derived from an EMBL/GenBank/DDBJ whole genome shotgun (WGS) entry which is preliminary data.</text>
</comment>
<name>A0A4S4ASR1_9RHOO</name>